<gene>
    <name evidence="2" type="ORF">GCM10010170_039330</name>
</gene>
<evidence type="ECO:0000313" key="2">
    <source>
        <dbReference type="EMBL" id="GAA2350026.1"/>
    </source>
</evidence>
<sequence>MTTIRLDASGPFHHDAALAILAAHAVPGAENTDREASTRTRVLPSTGGPTVVTITFDAGGVCVDLDAKEAGRRASAWAPYRSYALPQLWTEAAYH</sequence>
<reference evidence="3" key="1">
    <citation type="journal article" date="2019" name="Int. J. Syst. Evol. Microbiol.">
        <title>The Global Catalogue of Microorganisms (GCM) 10K type strain sequencing project: providing services to taxonomists for standard genome sequencing and annotation.</title>
        <authorList>
            <consortium name="The Broad Institute Genomics Platform"/>
            <consortium name="The Broad Institute Genome Sequencing Center for Infectious Disease"/>
            <person name="Wu L."/>
            <person name="Ma J."/>
        </authorList>
    </citation>
    <scope>NUCLEOTIDE SEQUENCE [LARGE SCALE GENOMIC DNA]</scope>
    <source>
        <strain evidence="3">JCM 3272</strain>
    </source>
</reference>
<dbReference type="Gene3D" id="3.30.310.20">
    <property type="entry name" value="DNA-3-methyladenine glycosylase AlkA, N-terminal domain"/>
    <property type="match status" value="1"/>
</dbReference>
<dbReference type="RefSeq" id="WP_344613882.1">
    <property type="nucleotide sequence ID" value="NZ_BAAARV010000029.1"/>
</dbReference>
<dbReference type="Pfam" id="PF06029">
    <property type="entry name" value="AlkA_N"/>
    <property type="match status" value="1"/>
</dbReference>
<name>A0ABP5TFA2_9ACTN</name>
<comment type="caution">
    <text evidence="2">The sequence shown here is derived from an EMBL/GenBank/DDBJ whole genome shotgun (WGS) entry which is preliminary data.</text>
</comment>
<feature type="domain" description="DNA-3-methyladenine glycosylase AlkA N-terminal" evidence="1">
    <location>
        <begin position="3"/>
        <end position="72"/>
    </location>
</feature>
<evidence type="ECO:0000313" key="3">
    <source>
        <dbReference type="Proteomes" id="UP001501444"/>
    </source>
</evidence>
<proteinExistence type="predicted"/>
<evidence type="ECO:0000259" key="1">
    <source>
        <dbReference type="Pfam" id="PF06029"/>
    </source>
</evidence>
<organism evidence="2 3">
    <name type="scientific">Dactylosporangium salmoneum</name>
    <dbReference type="NCBI Taxonomy" id="53361"/>
    <lineage>
        <taxon>Bacteria</taxon>
        <taxon>Bacillati</taxon>
        <taxon>Actinomycetota</taxon>
        <taxon>Actinomycetes</taxon>
        <taxon>Micromonosporales</taxon>
        <taxon>Micromonosporaceae</taxon>
        <taxon>Dactylosporangium</taxon>
    </lineage>
</organism>
<keyword evidence="3" id="KW-1185">Reference proteome</keyword>
<dbReference type="InterPro" id="IPR010316">
    <property type="entry name" value="AlkA_N"/>
</dbReference>
<dbReference type="InterPro" id="IPR037046">
    <property type="entry name" value="AlkA_N_sf"/>
</dbReference>
<protein>
    <recommendedName>
        <fullName evidence="1">DNA-3-methyladenine glycosylase AlkA N-terminal domain-containing protein</fullName>
    </recommendedName>
</protein>
<accession>A0ABP5TFA2</accession>
<dbReference type="Proteomes" id="UP001501444">
    <property type="component" value="Unassembled WGS sequence"/>
</dbReference>
<dbReference type="EMBL" id="BAAARV010000029">
    <property type="protein sequence ID" value="GAA2350026.1"/>
    <property type="molecule type" value="Genomic_DNA"/>
</dbReference>